<comment type="function">
    <text evidence="5">Produces N-formyl-kynurenine through the oxidation of tryptophan.</text>
</comment>
<comment type="caution">
    <text evidence="6">The sequence shown here is derived from an EMBL/GenBank/DDBJ whole genome shotgun (WGS) entry which is preliminary data.</text>
</comment>
<keyword evidence="2 4" id="KW-0479">Metal-binding</keyword>
<keyword evidence="4 5" id="KW-0349">Heme</keyword>
<dbReference type="EMBL" id="JAPQKI010000002">
    <property type="protein sequence ID" value="KAJ5111578.1"/>
    <property type="molecule type" value="Genomic_DNA"/>
</dbReference>
<keyword evidence="3 4" id="KW-0408">Iron</keyword>
<evidence type="ECO:0000256" key="3">
    <source>
        <dbReference type="ARBA" id="ARBA00023004"/>
    </source>
</evidence>
<organism evidence="6 7">
    <name type="scientific">Penicillium argentinense</name>
    <dbReference type="NCBI Taxonomy" id="1131581"/>
    <lineage>
        <taxon>Eukaryota</taxon>
        <taxon>Fungi</taxon>
        <taxon>Dikarya</taxon>
        <taxon>Ascomycota</taxon>
        <taxon>Pezizomycotina</taxon>
        <taxon>Eurotiomycetes</taxon>
        <taxon>Eurotiomycetidae</taxon>
        <taxon>Eurotiales</taxon>
        <taxon>Aspergillaceae</taxon>
        <taxon>Penicillium</taxon>
    </lineage>
</organism>
<evidence type="ECO:0000256" key="1">
    <source>
        <dbReference type="ARBA" id="ARBA00007119"/>
    </source>
</evidence>
<comment type="catalytic activity">
    <reaction evidence="5">
        <text>L-tryptophan + O2 = N-formyl-L-kynurenine</text>
        <dbReference type="Rhea" id="RHEA:24536"/>
        <dbReference type="ChEBI" id="CHEBI:15379"/>
        <dbReference type="ChEBI" id="CHEBI:57912"/>
        <dbReference type="ChEBI" id="CHEBI:58629"/>
    </reaction>
</comment>
<name>A0A9W9G3X2_9EURO</name>
<gene>
    <name evidence="6" type="ORF">N7532_002113</name>
</gene>
<dbReference type="RefSeq" id="XP_056479648.1">
    <property type="nucleotide sequence ID" value="XM_056614607.1"/>
</dbReference>
<dbReference type="Pfam" id="PF01231">
    <property type="entry name" value="IDO"/>
    <property type="match status" value="1"/>
</dbReference>
<dbReference type="GO" id="GO:0005737">
    <property type="term" value="C:cytoplasm"/>
    <property type="evidence" value="ECO:0007669"/>
    <property type="project" value="TreeGrafter"/>
</dbReference>
<protein>
    <recommendedName>
        <fullName evidence="5">Indoleamine 2,3-dioxygenase</fullName>
        <ecNumber evidence="5">1.13.11.52</ecNumber>
    </recommendedName>
</protein>
<dbReference type="GO" id="GO:0033754">
    <property type="term" value="F:indoleamine 2,3-dioxygenase activity"/>
    <property type="evidence" value="ECO:0007669"/>
    <property type="project" value="UniProtKB-EC"/>
</dbReference>
<reference evidence="6" key="1">
    <citation type="submission" date="2022-11" db="EMBL/GenBank/DDBJ databases">
        <authorList>
            <person name="Petersen C."/>
        </authorList>
    </citation>
    <scope>NUCLEOTIDE SEQUENCE</scope>
    <source>
        <strain evidence="6">IBT 30761</strain>
    </source>
</reference>
<dbReference type="Gene3D" id="1.20.58.480">
    <property type="match status" value="1"/>
</dbReference>
<keyword evidence="5" id="KW-0560">Oxidoreductase</keyword>
<dbReference type="OrthoDB" id="540174at2759"/>
<dbReference type="Proteomes" id="UP001149074">
    <property type="component" value="Unassembled WGS sequence"/>
</dbReference>
<keyword evidence="5" id="KW-0223">Dioxygenase</keyword>
<dbReference type="GeneID" id="81353586"/>
<evidence type="ECO:0000256" key="4">
    <source>
        <dbReference type="PIRSR" id="PIRSR600898-1"/>
    </source>
</evidence>
<sequence>MLPPIPRIEDYGISAENGFLPPEPPLEILPDPYYAKWETVVANLQPLLLSKRVRAVVDTMPILATDHLETDAEWRRAYVVLVFMLHGYIWGGDKPAEIVPPQLTVPLLQVCERLELPPVATYAGVCLWNYRSIFPDEPTDDLDNLACLQTFTGSLDEQWFFLVSIALEARGAPSIPLMLQAISAARRGETPVVTECLQQLAEILDGFTALLTRMYDNCDPYVFYNRIRPYLAGSKNMADAGLPNGVLYDDGQSTPQYRQYGGGSNAQSSIIQFFDIVLGVEHRPTGVTRNDQASANTNESPRPRHGFIHEMREYMPGPHRRFLGDVESVANIRAYVEAHRSNSALCVAYDACLSMLRVMRDKHIQIVSRYIIVQSRGARNASQPMEPNQPAATNLATAAPKDNKKLRGTGGTALIPFLKQARDETGEPAIDSWAQRLLSGSLDKKSAALSKVGEHPDGNLEVVGLCGTWTADDYEGGICHW</sequence>
<dbReference type="GO" id="GO:0034354">
    <property type="term" value="P:'de novo' NAD+ biosynthetic process from L-tryptophan"/>
    <property type="evidence" value="ECO:0007669"/>
    <property type="project" value="TreeGrafter"/>
</dbReference>
<dbReference type="GO" id="GO:0019441">
    <property type="term" value="P:L-tryptophan catabolic process to kynurenine"/>
    <property type="evidence" value="ECO:0007669"/>
    <property type="project" value="UniProtKB-UniRule"/>
</dbReference>
<dbReference type="GO" id="GO:0020037">
    <property type="term" value="F:heme binding"/>
    <property type="evidence" value="ECO:0007669"/>
    <property type="project" value="UniProtKB-UniRule"/>
</dbReference>
<feature type="binding site" description="proximal binding residue" evidence="4">
    <location>
        <position position="363"/>
    </location>
    <ligand>
        <name>heme b</name>
        <dbReference type="ChEBI" id="CHEBI:60344"/>
    </ligand>
    <ligandPart>
        <name>Fe</name>
        <dbReference type="ChEBI" id="CHEBI:18248"/>
    </ligandPart>
</feature>
<reference evidence="6" key="2">
    <citation type="journal article" date="2023" name="IMA Fungus">
        <title>Comparative genomic study of the Penicillium genus elucidates a diverse pangenome and 15 lateral gene transfer events.</title>
        <authorList>
            <person name="Petersen C."/>
            <person name="Sorensen T."/>
            <person name="Nielsen M.R."/>
            <person name="Sondergaard T.E."/>
            <person name="Sorensen J.L."/>
            <person name="Fitzpatrick D.A."/>
            <person name="Frisvad J.C."/>
            <person name="Nielsen K.L."/>
        </authorList>
    </citation>
    <scope>NUCLEOTIDE SEQUENCE</scope>
    <source>
        <strain evidence="6">IBT 30761</strain>
    </source>
</reference>
<dbReference type="GO" id="GO:0046872">
    <property type="term" value="F:metal ion binding"/>
    <property type="evidence" value="ECO:0007669"/>
    <property type="project" value="UniProtKB-UniRule"/>
</dbReference>
<evidence type="ECO:0000256" key="5">
    <source>
        <dbReference type="RuleBase" id="RU369119"/>
    </source>
</evidence>
<dbReference type="InterPro" id="IPR037217">
    <property type="entry name" value="Trp/Indoleamine_2_3_dOase-like"/>
</dbReference>
<dbReference type="SUPFAM" id="SSF140959">
    <property type="entry name" value="Indolic compounds 2,3-dioxygenase-like"/>
    <property type="match status" value="1"/>
</dbReference>
<proteinExistence type="inferred from homology"/>
<accession>A0A9W9G3X2</accession>
<keyword evidence="7" id="KW-1185">Reference proteome</keyword>
<dbReference type="AlphaFoldDB" id="A0A9W9G3X2"/>
<evidence type="ECO:0000313" key="7">
    <source>
        <dbReference type="Proteomes" id="UP001149074"/>
    </source>
</evidence>
<comment type="similarity">
    <text evidence="1 5">Belongs to the indoleamine 2,3-dioxygenase family.</text>
</comment>
<evidence type="ECO:0000256" key="2">
    <source>
        <dbReference type="ARBA" id="ARBA00022723"/>
    </source>
</evidence>
<evidence type="ECO:0000313" key="6">
    <source>
        <dbReference type="EMBL" id="KAJ5111578.1"/>
    </source>
</evidence>
<dbReference type="InterPro" id="IPR000898">
    <property type="entry name" value="Indolamine_dOase"/>
</dbReference>
<dbReference type="PROSITE" id="PS00876">
    <property type="entry name" value="IDO_1"/>
    <property type="match status" value="1"/>
</dbReference>
<dbReference type="PANTHER" id="PTHR28657">
    <property type="entry name" value="INDOLEAMINE 2,3-DIOXYGENASE"/>
    <property type="match status" value="1"/>
</dbReference>
<dbReference type="PANTHER" id="PTHR28657:SF5">
    <property type="entry name" value="INDOLEAMINE 2,3-DIOXYGENASE"/>
    <property type="match status" value="1"/>
</dbReference>
<dbReference type="EC" id="1.13.11.52" evidence="5"/>
<dbReference type="FunFam" id="1.20.58.480:FF:000004">
    <property type="entry name" value="Indoleamine 2,3-dioxygenase subfamily"/>
    <property type="match status" value="1"/>
</dbReference>